<keyword evidence="2" id="KW-1185">Reference proteome</keyword>
<evidence type="ECO:0000256" key="1">
    <source>
        <dbReference type="SAM" id="Phobius"/>
    </source>
</evidence>
<reference evidence="3" key="1">
    <citation type="submission" date="2022-11" db="UniProtKB">
        <authorList>
            <consortium name="WormBaseParasite"/>
        </authorList>
    </citation>
    <scope>IDENTIFICATION</scope>
</reference>
<keyword evidence="1" id="KW-1133">Transmembrane helix</keyword>
<feature type="transmembrane region" description="Helical" evidence="1">
    <location>
        <begin position="86"/>
        <end position="111"/>
    </location>
</feature>
<proteinExistence type="predicted"/>
<keyword evidence="1" id="KW-0812">Transmembrane</keyword>
<evidence type="ECO:0000313" key="2">
    <source>
        <dbReference type="Proteomes" id="UP000887540"/>
    </source>
</evidence>
<dbReference type="InterPro" id="IPR019422">
    <property type="entry name" value="7TM_GPCR_serpentine_rcpt_Srh"/>
</dbReference>
<dbReference type="Proteomes" id="UP000887540">
    <property type="component" value="Unplaced"/>
</dbReference>
<keyword evidence="1" id="KW-0472">Membrane</keyword>
<feature type="transmembrane region" description="Helical" evidence="1">
    <location>
        <begin position="123"/>
        <end position="145"/>
    </location>
</feature>
<organism evidence="2 3">
    <name type="scientific">Acrobeloides nanus</name>
    <dbReference type="NCBI Taxonomy" id="290746"/>
    <lineage>
        <taxon>Eukaryota</taxon>
        <taxon>Metazoa</taxon>
        <taxon>Ecdysozoa</taxon>
        <taxon>Nematoda</taxon>
        <taxon>Chromadorea</taxon>
        <taxon>Rhabditida</taxon>
        <taxon>Tylenchina</taxon>
        <taxon>Cephalobomorpha</taxon>
        <taxon>Cephaloboidea</taxon>
        <taxon>Cephalobidae</taxon>
        <taxon>Acrobeloides</taxon>
    </lineage>
</organism>
<name>A0A914DFJ5_9BILA</name>
<dbReference type="AlphaFoldDB" id="A0A914DFJ5"/>
<protein>
    <submittedName>
        <fullName evidence="3">Uncharacterized protein</fullName>
    </submittedName>
</protein>
<feature type="transmembrane region" description="Helical" evidence="1">
    <location>
        <begin position="40"/>
        <end position="66"/>
    </location>
</feature>
<dbReference type="WBParaSite" id="ACRNAN_scaffold23577.g18953.t1">
    <property type="protein sequence ID" value="ACRNAN_scaffold23577.g18953.t1"/>
    <property type="gene ID" value="ACRNAN_scaffold23577.g18953"/>
</dbReference>
<dbReference type="Pfam" id="PF10318">
    <property type="entry name" value="7TM_GPCR_Srh"/>
    <property type="match status" value="1"/>
</dbReference>
<sequence>MDMRKALRILSIANPDIAILMQHEPSLIGVDIEYSTSFSLMFIVFLGTYLSIVLVILTFICILYFVRSHQVKKSLSAQTRKTYNMLFRVLTIQLSTLGMVFVIPCFAVYAIQVLQLQHISGTAIIILVPFSFHHTMDFICLMYFVTPFRVFIAKKFKEVKKSLTCNAKQSKTSVVSIVTIQVSSQNRITK</sequence>
<accession>A0A914DFJ5</accession>
<evidence type="ECO:0000313" key="3">
    <source>
        <dbReference type="WBParaSite" id="ACRNAN_scaffold23577.g18953.t1"/>
    </source>
</evidence>